<protein>
    <submittedName>
        <fullName evidence="5">NADPH-dependent FMN reductase</fullName>
    </submittedName>
</protein>
<sequence length="436" mass="48219">MKTLILDGSLAGDRVGTYSAATLQSAAVARGWAAEVVVLRDKKIGNCMGDFFCWLKSPGKCHVADEHQEISRKYLESDLVIFLSPITFGGYSSTLKKIVDHQIQNTLPFFTTIDGEIHHQKRYDNYPDILIIGWLEEPDAEAESVFRNLAWRNSINFYAKSHVCGILYGTQSERVTKEQLDRLFEKVVRRESDRDATLPTITCSLAPATPVQRALLLVGSPRLEKSSSSSLGSYLFEQLQQQGVETETIYLYKAINTAARMDALRDAIDRVDLIVLAFPLYVDTLPAPVISVFEHVVTHCRKKLKTTRFTAIVNCGFPEASQNANAIAVCAEFARSAGFEWMGGLPLGAGEGMVHAQPLQQLGGQGRSLRQALERAAGELADGQPVSDKSRELLAKPVIPVWMYKLGGTIGWTMKARKNGTQKLLKARPYQKVTPG</sequence>
<evidence type="ECO:0000313" key="6">
    <source>
        <dbReference type="Proteomes" id="UP000002724"/>
    </source>
</evidence>
<dbReference type="Proteomes" id="UP000002724">
    <property type="component" value="Chromosome"/>
</dbReference>
<evidence type="ECO:0000313" key="5">
    <source>
        <dbReference type="EMBL" id="ACF43051.1"/>
    </source>
</evidence>
<organism evidence="5 6">
    <name type="scientific">Pelodictyon phaeoclathratiforme (strain DSM 5477 / BU-1)</name>
    <dbReference type="NCBI Taxonomy" id="324925"/>
    <lineage>
        <taxon>Bacteria</taxon>
        <taxon>Pseudomonadati</taxon>
        <taxon>Chlorobiota</taxon>
        <taxon>Chlorobiia</taxon>
        <taxon>Chlorobiales</taxon>
        <taxon>Chlorobiaceae</taxon>
        <taxon>Chlorobium/Pelodictyon group</taxon>
        <taxon>Pelodictyon</taxon>
    </lineage>
</organism>
<dbReference type="OrthoDB" id="9805976at2"/>
<dbReference type="HOGENOM" id="CLU_036889_0_0_10"/>
<evidence type="ECO:0000256" key="1">
    <source>
        <dbReference type="ARBA" id="ARBA00022630"/>
    </source>
</evidence>
<keyword evidence="6" id="KW-1185">Reference proteome</keyword>
<dbReference type="KEGG" id="pph:Ppha_0759"/>
<dbReference type="InterPro" id="IPR003680">
    <property type="entry name" value="Flavodoxin_fold"/>
</dbReference>
<evidence type="ECO:0000256" key="2">
    <source>
        <dbReference type="ARBA" id="ARBA00022643"/>
    </source>
</evidence>
<keyword evidence="2" id="KW-0288">FMN</keyword>
<name>B4SEF9_PELPB</name>
<reference evidence="5 6" key="1">
    <citation type="submission" date="2008-06" db="EMBL/GenBank/DDBJ databases">
        <title>Complete sequence of Pelodictyon phaeoclathratiforme BU-1.</title>
        <authorList>
            <consortium name="US DOE Joint Genome Institute"/>
            <person name="Lucas S."/>
            <person name="Copeland A."/>
            <person name="Lapidus A."/>
            <person name="Glavina del Rio T."/>
            <person name="Dalin E."/>
            <person name="Tice H."/>
            <person name="Bruce D."/>
            <person name="Goodwin L."/>
            <person name="Pitluck S."/>
            <person name="Schmutz J."/>
            <person name="Larimer F."/>
            <person name="Land M."/>
            <person name="Hauser L."/>
            <person name="Kyrpides N."/>
            <person name="Mikhailova N."/>
            <person name="Liu Z."/>
            <person name="Li T."/>
            <person name="Zhao F."/>
            <person name="Overmann J."/>
            <person name="Bryant D.A."/>
            <person name="Richardson P."/>
        </authorList>
    </citation>
    <scope>NUCLEOTIDE SEQUENCE [LARGE SCALE GENOMIC DNA]</scope>
    <source>
        <strain evidence="6">DSM 5477 / BU-1</strain>
    </source>
</reference>
<dbReference type="EMBL" id="CP001110">
    <property type="protein sequence ID" value="ACF43051.1"/>
    <property type="molecule type" value="Genomic_DNA"/>
</dbReference>
<dbReference type="Pfam" id="PF02525">
    <property type="entry name" value="Flavodoxin_2"/>
    <property type="match status" value="1"/>
</dbReference>
<dbReference type="RefSeq" id="WP_012507546.1">
    <property type="nucleotide sequence ID" value="NC_011060.1"/>
</dbReference>
<dbReference type="AlphaFoldDB" id="B4SEF9"/>
<dbReference type="InterPro" id="IPR029039">
    <property type="entry name" value="Flavoprotein-like_sf"/>
</dbReference>
<dbReference type="PANTHER" id="PTHR43278:SF2">
    <property type="entry name" value="IRON-SULFUR FLAVOPROTEIN"/>
    <property type="match status" value="1"/>
</dbReference>
<dbReference type="GO" id="GO:0016491">
    <property type="term" value="F:oxidoreductase activity"/>
    <property type="evidence" value="ECO:0007669"/>
    <property type="project" value="InterPro"/>
</dbReference>
<dbReference type="Gene3D" id="3.40.50.360">
    <property type="match status" value="2"/>
</dbReference>
<dbReference type="Pfam" id="PF03358">
    <property type="entry name" value="FMN_red"/>
    <property type="match status" value="1"/>
</dbReference>
<dbReference type="STRING" id="324925.Ppha_0759"/>
<dbReference type="SUPFAM" id="SSF52218">
    <property type="entry name" value="Flavoproteins"/>
    <property type="match status" value="2"/>
</dbReference>
<dbReference type="eggNOG" id="COG0655">
    <property type="taxonomic scope" value="Bacteria"/>
</dbReference>
<dbReference type="InterPro" id="IPR005025">
    <property type="entry name" value="FMN_Rdtase-like_dom"/>
</dbReference>
<feature type="domain" description="NADPH-dependent FMN reductase-like" evidence="4">
    <location>
        <begin position="1"/>
        <end position="101"/>
    </location>
</feature>
<evidence type="ECO:0000259" key="3">
    <source>
        <dbReference type="Pfam" id="PF02525"/>
    </source>
</evidence>
<gene>
    <name evidence="5" type="ordered locus">Ppha_0759</name>
</gene>
<proteinExistence type="predicted"/>
<dbReference type="PANTHER" id="PTHR43278">
    <property type="entry name" value="NAD(P)H-DEPENDENT FMN-CONTAINING OXIDOREDUCTASE YWQN-RELATED"/>
    <property type="match status" value="1"/>
</dbReference>
<evidence type="ECO:0000259" key="4">
    <source>
        <dbReference type="Pfam" id="PF03358"/>
    </source>
</evidence>
<dbReference type="InterPro" id="IPR051796">
    <property type="entry name" value="ISF_SsuE-like"/>
</dbReference>
<accession>B4SEF9</accession>
<feature type="domain" description="Flavodoxin-like fold" evidence="3">
    <location>
        <begin position="213"/>
        <end position="318"/>
    </location>
</feature>
<keyword evidence="1" id="KW-0285">Flavoprotein</keyword>
<dbReference type="eggNOG" id="COG2249">
    <property type="taxonomic scope" value="Bacteria"/>
</dbReference>